<keyword evidence="4" id="KW-1185">Reference proteome</keyword>
<feature type="non-terminal residue" evidence="3">
    <location>
        <position position="2551"/>
    </location>
</feature>
<evidence type="ECO:0000256" key="2">
    <source>
        <dbReference type="SAM" id="Phobius"/>
    </source>
</evidence>
<accession>A0A2S4Q1B4</accession>
<feature type="transmembrane region" description="Helical" evidence="2">
    <location>
        <begin position="69"/>
        <end position="88"/>
    </location>
</feature>
<keyword evidence="2" id="KW-0472">Membrane</keyword>
<gene>
    <name evidence="3" type="ORF">EPUL_000332</name>
</gene>
<evidence type="ECO:0000313" key="3">
    <source>
        <dbReference type="EMBL" id="POS88084.1"/>
    </source>
</evidence>
<evidence type="ECO:0000256" key="1">
    <source>
        <dbReference type="SAM" id="MobiDB-lite"/>
    </source>
</evidence>
<feature type="transmembrane region" description="Helical" evidence="2">
    <location>
        <begin position="140"/>
        <end position="160"/>
    </location>
</feature>
<feature type="region of interest" description="Disordered" evidence="1">
    <location>
        <begin position="1147"/>
        <end position="1176"/>
    </location>
</feature>
<reference evidence="3 4" key="1">
    <citation type="submission" date="2017-10" db="EMBL/GenBank/DDBJ databases">
        <title>Development of genomic resources for the powdery mildew, Erysiphe pulchra.</title>
        <authorList>
            <person name="Wadl P.A."/>
            <person name="Mack B.M."/>
            <person name="Moore G."/>
            <person name="Beltz S.B."/>
        </authorList>
    </citation>
    <scope>NUCLEOTIDE SEQUENCE [LARGE SCALE GENOMIC DNA]</scope>
    <source>
        <strain evidence="3">Cflorida</strain>
    </source>
</reference>
<feature type="compositionally biased region" description="Acidic residues" evidence="1">
    <location>
        <begin position="1156"/>
        <end position="1171"/>
    </location>
</feature>
<name>A0A2S4Q1B4_9PEZI</name>
<feature type="non-terminal residue" evidence="3">
    <location>
        <position position="1"/>
    </location>
</feature>
<evidence type="ECO:0000313" key="4">
    <source>
        <dbReference type="Proteomes" id="UP000237438"/>
    </source>
</evidence>
<feature type="region of interest" description="Disordered" evidence="1">
    <location>
        <begin position="2478"/>
        <end position="2500"/>
    </location>
</feature>
<keyword evidence="2" id="KW-1133">Transmembrane helix</keyword>
<feature type="transmembrane region" description="Helical" evidence="2">
    <location>
        <begin position="108"/>
        <end position="128"/>
    </location>
</feature>
<keyword evidence="2" id="KW-0812">Transmembrane</keyword>
<feature type="region of interest" description="Disordered" evidence="1">
    <location>
        <begin position="909"/>
        <end position="934"/>
    </location>
</feature>
<sequence>TLFDQLARVAFHQYILWAIGDAVVSTVIRLIFYAILAIRLLAGGVLLGFTRPEFSPTCVARRSNIIGSVLVLALDGVIVMILATRLFVVVKRQDKSNVSIQVKAKERALSFGIFGFMIWTGTGAPMILGFPEFILLLKTLLPAVGILIIIGIITLFPGYFVSQSQEVASTTGALSPYMGPVFPSQNAVKASAGSPSSGYMQSRSLYVVNPSTPHDSPTPFGSGRGIMKNNETTPINSVVNMSGNNDSVMTFLNNAKLRKNSANDSSQSLGSYTPGYRGSSGIFPPQGNNQAALAPAIVGESGPNAVATSSPGTQLLGKRNILKWPLKTSPEKQSIRNLPISNPISIDQKENDLDYFVRIPTVELEQAILNERQRRDAEAAKSYLLANPLTRKPSTLLRGNLESTDENSPTKQMTKMTMDISSPNDDKEMKIHSSQTDELVTASVVNINQDTKTAPILTPKSPIHFDKKVPDYIYETSRTTSILPSPIPDELRRRSPINKANLSSPVKSTLALSPKSFTQPIQNSQNLQQQELLGTENNGARSTSTQRIMLVNEIIYDRPDIIKNIMKDLSGENSGLLRGYSDIMEEYPEMLEKYPDTPGVNQIDMKKQIHCTKIDEPVNLPSIIDRPRPIQRRISTIISSGRRRSKSLGAIKSRATMAESSTIDYDLLPLPPPLPTRAANLKRLLHGDTNDMAREEERMKYLFPAPPMTPRIVNRHKRILSLPSLAQMPSFQRLDSDIFNLDESSKIRMKLGEFKKVSEFVNESSELTYQNTLNSHQDQSQVNRGSLVHEKFDVPPNASKLSSFFAKAPEQISTYNENVHNYQSSTNQTPIEDDTIDWDWLAELDPLETPKNHSPPTANTSVVNERDSQGLSFNLKSEYQEIVTVMLETPIQKNSEWSRNKLPAAMLKPGGDSQLSSTNKKEMKVSSAKVNHKSRRKIAEARDSWYCRVGERMSSFSGKRNDVLQTNKIPPPLLLDRNEIATIPKIQYPELTPPHHSFESADSGIRSPLSRLEEKKKGSIELLMQKFPKIVPTGNGTEIPLLKTLEMEMEEQSNQWQHLQNNLDRDSFISILSQLPIESLQSSKKILESSDVGDNLGPRASHLSTLSNISNELSTDTWQQQLAEAQISYADLYNQRPNHFKFSNYQVLTPTPPESIDSENDNISQFEDEDETPRQSSINLLSTDNSLWRPTFPSNHERYNSMWNPSDLSSMFIDTMPPAADLRPPKRYTEQGLSIKSHSLWFKKFKDGRKVQSSNSWLSKIEGQEIHQSPEEEFNNFEQVDMIPDSHGKDKAHVNSMGSKCEDMENFSEFEEKFDESTLLKIAALLKTDNLPSNKSLLPPRQKHHLESQYDDFPKDELPKPVSILPLKINENFSAPDTKDTQVNKSPAIVNKGVSKDENINQLLEAREVSSDTPHFKTEEISESMLWNHEYCTIQSVGLLQPSPETWRALNIMPERAYRSKSRKLDNNLPKFEFNKLWVKPQEKLQAQEVTGMWVNYQNFSTMKSIEIAIEKTFCSKLWNQVNSENSIIRSIGLHQPSPKAWRALITTLKDAPRSKPRIPDSNLPIIKTQSLWTKPKYTSLAQEISATWDRSRSLVTGDNSGKKSHISIGEIDTQFTLDHQIVKPQINQKPVANINIEVSNCIFKLNYRAKKAYDKQKQDLLVNDAENTFKSKKDLQVTKITNEVGERSQFKTNGIIFESMLWSPGRYSDIAYESFGLQQPSSDVWEAFTVISESSSWSKPKQIDASLPKFATEKLWAKKQQVLTPEYEASVMWTIKHNSQTEDTYNVKSAINLNEKMVYSKLWTKKHPVDLVILSVGLQQPSTEVWRALNSMPEKLSKSKPRISKCRLQILKTGNLWVKKQQDKEQKQKANAMWTNEKILVTREKSEVKSVANSQEKTFNTMLWTKDHSFIINTRSIGLQQPSPEVWRALNFMPKQFSQSKPRVSKSSLPMLKSNNLWAKQQIVKTEMDNINGIWKNEKKPETQDISTIGKSQVNFTEKTFDTMLWKKKNPLDLVIRSVGLQQTSSEVWRALTIMPEKRPQFKPRVPEGSLPIFKSDNLWVKQRQVDTKNNDTSGMWTNEKVLETRESPEVKSAVNSQEKTIQFNSMLWTQTYPLNITARIFGIQQPSPEVWRALTIMPEKRSQSNPRVFEGSLQILKTNNLWAKQIQAKPKTNDTSGIWKNEKNLGTQDLSKVKSRINFTEKTLNSTLWTSRNHENIDIRVFGLQQPSAEAWGVFKYISEDLPRSKLKKTDNDFISLEKDRLRSLHLNSTKLWSLSKNSKEAINWISRCCLMQDKKSDSELTSEIKNYLWKKKTVTSKTSFIGINKLSNFRASIYQTGAISNAASTTYKSNYPRLPLDQLTSKKLWEKTIKIPIQRDWISESSVRPESPTFSTSSSLPSSPISDASSIFSISTKASSIWAVQEMPNHHYMYPFISEGNPLELKPIYDGHRVSKSSIGPKLARPTPLAAVLEATQQFSQNSRKTEDNQTPKHPVSKSKKYWKIAASETIKETSSLSKSKSKNPLTRTFAASPAEWKLALTEAILAGNTKT</sequence>
<dbReference type="STRING" id="225359.A0A2S4Q1B4"/>
<dbReference type="OrthoDB" id="5370537at2759"/>
<protein>
    <submittedName>
        <fullName evidence="3">Uncharacterized protein</fullName>
    </submittedName>
</protein>
<organism evidence="3 4">
    <name type="scientific">Erysiphe pulchra</name>
    <dbReference type="NCBI Taxonomy" id="225359"/>
    <lineage>
        <taxon>Eukaryota</taxon>
        <taxon>Fungi</taxon>
        <taxon>Dikarya</taxon>
        <taxon>Ascomycota</taxon>
        <taxon>Pezizomycotina</taxon>
        <taxon>Leotiomycetes</taxon>
        <taxon>Erysiphales</taxon>
        <taxon>Erysiphaceae</taxon>
        <taxon>Erysiphe</taxon>
    </lineage>
</organism>
<proteinExistence type="predicted"/>
<dbReference type="EMBL" id="PEDP01000033">
    <property type="protein sequence ID" value="POS88084.1"/>
    <property type="molecule type" value="Genomic_DNA"/>
</dbReference>
<dbReference type="Proteomes" id="UP000237438">
    <property type="component" value="Unassembled WGS sequence"/>
</dbReference>
<comment type="caution">
    <text evidence="3">The sequence shown here is derived from an EMBL/GenBank/DDBJ whole genome shotgun (WGS) entry which is preliminary data.</text>
</comment>